<name>A0A2H0RL22_9BACT</name>
<evidence type="ECO:0000313" key="8">
    <source>
        <dbReference type="EMBL" id="PIR47251.1"/>
    </source>
</evidence>
<feature type="domain" description="Thioredoxin" evidence="7">
    <location>
        <begin position="81"/>
        <end position="260"/>
    </location>
</feature>
<keyword evidence="4" id="KW-1015">Disulfide bond</keyword>
<dbReference type="PANTHER" id="PTHR13887">
    <property type="entry name" value="GLUTATHIONE S-TRANSFERASE KAPPA"/>
    <property type="match status" value="1"/>
</dbReference>
<dbReference type="EMBL" id="PCYM01000010">
    <property type="protein sequence ID" value="PIR47251.1"/>
    <property type="molecule type" value="Genomic_DNA"/>
</dbReference>
<dbReference type="Pfam" id="PF13462">
    <property type="entry name" value="Thioredoxin_4"/>
    <property type="match status" value="1"/>
</dbReference>
<keyword evidence="6" id="KW-1133">Transmembrane helix</keyword>
<dbReference type="SUPFAM" id="SSF52833">
    <property type="entry name" value="Thioredoxin-like"/>
    <property type="match status" value="1"/>
</dbReference>
<dbReference type="PROSITE" id="PS51352">
    <property type="entry name" value="THIOREDOXIN_2"/>
    <property type="match status" value="1"/>
</dbReference>
<keyword evidence="2" id="KW-0732">Signal</keyword>
<organism evidence="8 9">
    <name type="scientific">Candidatus Uhrbacteria bacterium CG10_big_fil_rev_8_21_14_0_10_50_16</name>
    <dbReference type="NCBI Taxonomy" id="1975039"/>
    <lineage>
        <taxon>Bacteria</taxon>
        <taxon>Candidatus Uhriibacteriota</taxon>
    </lineage>
</organism>
<keyword evidence="3" id="KW-0560">Oxidoreductase</keyword>
<proteinExistence type="inferred from homology"/>
<reference evidence="8 9" key="1">
    <citation type="submission" date="2017-09" db="EMBL/GenBank/DDBJ databases">
        <title>Depth-based differentiation of microbial function through sediment-hosted aquifers and enrichment of novel symbionts in the deep terrestrial subsurface.</title>
        <authorList>
            <person name="Probst A.J."/>
            <person name="Ladd B."/>
            <person name="Jarett J.K."/>
            <person name="Geller-Mcgrath D.E."/>
            <person name="Sieber C.M."/>
            <person name="Emerson J.B."/>
            <person name="Anantharaman K."/>
            <person name="Thomas B.C."/>
            <person name="Malmstrom R."/>
            <person name="Stieglmeier M."/>
            <person name="Klingl A."/>
            <person name="Woyke T."/>
            <person name="Ryan C.M."/>
            <person name="Banfield J.F."/>
        </authorList>
    </citation>
    <scope>NUCLEOTIDE SEQUENCE [LARGE SCALE GENOMIC DNA]</scope>
    <source>
        <strain evidence="8">CG10_big_fil_rev_8_21_14_0_10_50_16</strain>
    </source>
</reference>
<dbReference type="Gene3D" id="3.40.30.10">
    <property type="entry name" value="Glutaredoxin"/>
    <property type="match status" value="1"/>
</dbReference>
<feature type="transmembrane region" description="Helical" evidence="6">
    <location>
        <begin position="30"/>
        <end position="57"/>
    </location>
</feature>
<evidence type="ECO:0000256" key="1">
    <source>
        <dbReference type="ARBA" id="ARBA00005791"/>
    </source>
</evidence>
<keyword evidence="5" id="KW-0676">Redox-active center</keyword>
<evidence type="ECO:0000313" key="9">
    <source>
        <dbReference type="Proteomes" id="UP000230084"/>
    </source>
</evidence>
<gene>
    <name evidence="8" type="ORF">COV06_04145</name>
</gene>
<evidence type="ECO:0000256" key="3">
    <source>
        <dbReference type="ARBA" id="ARBA00023002"/>
    </source>
</evidence>
<dbReference type="PANTHER" id="PTHR13887:SF14">
    <property type="entry name" value="DISULFIDE BOND FORMATION PROTEIN D"/>
    <property type="match status" value="1"/>
</dbReference>
<protein>
    <recommendedName>
        <fullName evidence="7">Thioredoxin domain-containing protein</fullName>
    </recommendedName>
</protein>
<evidence type="ECO:0000256" key="4">
    <source>
        <dbReference type="ARBA" id="ARBA00023157"/>
    </source>
</evidence>
<evidence type="ECO:0000256" key="5">
    <source>
        <dbReference type="ARBA" id="ARBA00023284"/>
    </source>
</evidence>
<sequence>MRLEGGVPNNILNDAQEPVVQQPTQRPRSVAALVGGGLLLVVFLIFVWRIVFFYVGIVRGTADIPTSFVQSLTVDSSLGAPIGIDSVDALTLATLDDPNLGAPANKALLTIVEFADFGCPYSREASYIVRAIANHTNLVRYVYRDFPIVSLHPGADLAAEAGECAQEQNRFFDYHDKVYINQSDLSQDSLERYAQELGLDTTLFNTCLESHRYSPEVEEDRQAGIKAGVRGTPTFFLNGAPIEGAIPESVFLQLLNRFIEAHTVNQS</sequence>
<dbReference type="AlphaFoldDB" id="A0A2H0RL22"/>
<accession>A0A2H0RL22</accession>
<evidence type="ECO:0000259" key="7">
    <source>
        <dbReference type="PROSITE" id="PS51352"/>
    </source>
</evidence>
<comment type="caution">
    <text evidence="8">The sequence shown here is derived from an EMBL/GenBank/DDBJ whole genome shotgun (WGS) entry which is preliminary data.</text>
</comment>
<keyword evidence="6" id="KW-0812">Transmembrane</keyword>
<dbReference type="InterPro" id="IPR013766">
    <property type="entry name" value="Thioredoxin_domain"/>
</dbReference>
<comment type="similarity">
    <text evidence="1">Belongs to the thioredoxin family. DsbA subfamily.</text>
</comment>
<dbReference type="InterPro" id="IPR036249">
    <property type="entry name" value="Thioredoxin-like_sf"/>
</dbReference>
<evidence type="ECO:0000256" key="2">
    <source>
        <dbReference type="ARBA" id="ARBA00022729"/>
    </source>
</evidence>
<evidence type="ECO:0000256" key="6">
    <source>
        <dbReference type="SAM" id="Phobius"/>
    </source>
</evidence>
<dbReference type="GO" id="GO:0016491">
    <property type="term" value="F:oxidoreductase activity"/>
    <property type="evidence" value="ECO:0007669"/>
    <property type="project" value="UniProtKB-KW"/>
</dbReference>
<keyword evidence="6" id="KW-0472">Membrane</keyword>
<dbReference type="InterPro" id="IPR012336">
    <property type="entry name" value="Thioredoxin-like_fold"/>
</dbReference>
<dbReference type="Proteomes" id="UP000230084">
    <property type="component" value="Unassembled WGS sequence"/>
</dbReference>